<evidence type="ECO:0000256" key="1">
    <source>
        <dbReference type="SAM" id="Phobius"/>
    </source>
</evidence>
<name>A0ABT4EXB6_9BACI</name>
<organism evidence="2 3">
    <name type="scientific">Lysinibacillus xylanilyticus</name>
    <dbReference type="NCBI Taxonomy" id="582475"/>
    <lineage>
        <taxon>Bacteria</taxon>
        <taxon>Bacillati</taxon>
        <taxon>Bacillota</taxon>
        <taxon>Bacilli</taxon>
        <taxon>Bacillales</taxon>
        <taxon>Bacillaceae</taxon>
        <taxon>Lysinibacillus</taxon>
    </lineage>
</organism>
<dbReference type="Proteomes" id="UP001527052">
    <property type="component" value="Unassembled WGS sequence"/>
</dbReference>
<dbReference type="EMBL" id="JAMDLZ010000040">
    <property type="protein sequence ID" value="MCY9549126.1"/>
    <property type="molecule type" value="Genomic_DNA"/>
</dbReference>
<dbReference type="RefSeq" id="WP_268639116.1">
    <property type="nucleotide sequence ID" value="NZ_JAMDLZ010000040.1"/>
</dbReference>
<accession>A0ABT4EXB6</accession>
<comment type="caution">
    <text evidence="2">The sequence shown here is derived from an EMBL/GenBank/DDBJ whole genome shotgun (WGS) entry which is preliminary data.</text>
</comment>
<feature type="transmembrane region" description="Helical" evidence="1">
    <location>
        <begin position="34"/>
        <end position="51"/>
    </location>
</feature>
<keyword evidence="3" id="KW-1185">Reference proteome</keyword>
<feature type="transmembrane region" description="Helical" evidence="1">
    <location>
        <begin position="7"/>
        <end position="28"/>
    </location>
</feature>
<gene>
    <name evidence="2" type="ORF">M5W82_19805</name>
</gene>
<reference evidence="2 3" key="1">
    <citation type="submission" date="2022-05" db="EMBL/GenBank/DDBJ databases">
        <title>Genome Sequencing of Bee-Associated Microbes.</title>
        <authorList>
            <person name="Dunlap C."/>
        </authorList>
    </citation>
    <scope>NUCLEOTIDE SEQUENCE [LARGE SCALE GENOMIC DNA]</scope>
    <source>
        <strain evidence="2 3">NRRL BD-083</strain>
    </source>
</reference>
<keyword evidence="1" id="KW-0472">Membrane</keyword>
<sequence length="60" mass="6599">MFKLGNFFIVSGIFLVLLSAIGSLLNFLPEIINSYYLASTGTVFTSSGIIINKKDPLDRK</sequence>
<protein>
    <submittedName>
        <fullName evidence="2">Uncharacterized protein</fullName>
    </submittedName>
</protein>
<keyword evidence="1" id="KW-1133">Transmembrane helix</keyword>
<evidence type="ECO:0000313" key="3">
    <source>
        <dbReference type="Proteomes" id="UP001527052"/>
    </source>
</evidence>
<evidence type="ECO:0000313" key="2">
    <source>
        <dbReference type="EMBL" id="MCY9549126.1"/>
    </source>
</evidence>
<proteinExistence type="predicted"/>
<keyword evidence="1" id="KW-0812">Transmembrane</keyword>